<evidence type="ECO:0000256" key="1">
    <source>
        <dbReference type="SAM" id="Phobius"/>
    </source>
</evidence>
<feature type="transmembrane region" description="Helical" evidence="1">
    <location>
        <begin position="112"/>
        <end position="134"/>
    </location>
</feature>
<organism evidence="2 3">
    <name type="scientific">Luteolibacter ambystomatis</name>
    <dbReference type="NCBI Taxonomy" id="2824561"/>
    <lineage>
        <taxon>Bacteria</taxon>
        <taxon>Pseudomonadati</taxon>
        <taxon>Verrucomicrobiota</taxon>
        <taxon>Verrucomicrobiia</taxon>
        <taxon>Verrucomicrobiales</taxon>
        <taxon>Verrucomicrobiaceae</taxon>
        <taxon>Luteolibacter</taxon>
    </lineage>
</organism>
<keyword evidence="1" id="KW-0472">Membrane</keyword>
<keyword evidence="3" id="KW-1185">Reference proteome</keyword>
<dbReference type="AlphaFoldDB" id="A0A975IYR3"/>
<evidence type="ECO:0008006" key="4">
    <source>
        <dbReference type="Google" id="ProtNLM"/>
    </source>
</evidence>
<keyword evidence="1" id="KW-0812">Transmembrane</keyword>
<name>A0A975IYR3_9BACT</name>
<dbReference type="KEGG" id="lamb:KBB96_16285"/>
<dbReference type="Proteomes" id="UP000676169">
    <property type="component" value="Chromosome"/>
</dbReference>
<gene>
    <name evidence="2" type="ORF">KBB96_16285</name>
</gene>
<feature type="transmembrane region" description="Helical" evidence="1">
    <location>
        <begin position="71"/>
        <end position="91"/>
    </location>
</feature>
<evidence type="ECO:0000313" key="3">
    <source>
        <dbReference type="Proteomes" id="UP000676169"/>
    </source>
</evidence>
<keyword evidence="1" id="KW-1133">Transmembrane helix</keyword>
<protein>
    <recommendedName>
        <fullName evidence="4">DUF4870 domain-containing protein</fullName>
    </recommendedName>
</protein>
<dbReference type="EMBL" id="CP073100">
    <property type="protein sequence ID" value="QUE50414.1"/>
    <property type="molecule type" value="Genomic_DNA"/>
</dbReference>
<sequence>MSIEANPYATPAAAAPAPVTVVASNDLVRRDGKFLVVWDGAVLPPRCVRTNAPINPEDWTKSKKMVFTPPWVWALVLLSPLIAIIVAAVIQKRFTLTYSLSKAERARFRNRMIGGWLGFFAGLGGIGASIAAFSSTNASWPGFLLLAAIVVMFGGLVFVALANALKPVRFRDGWFVIKGCSPEFLDSIAPQ</sequence>
<accession>A0A975IYR3</accession>
<reference evidence="2" key="1">
    <citation type="submission" date="2021-04" db="EMBL/GenBank/DDBJ databases">
        <title>Luteolibacter sp. 32A isolated from the skin of an Anderson's salamander (Ambystoma andersonii).</title>
        <authorList>
            <person name="Spergser J."/>
            <person name="Busse H.-J."/>
        </authorList>
    </citation>
    <scope>NUCLEOTIDE SEQUENCE</scope>
    <source>
        <strain evidence="2">32A</strain>
    </source>
</reference>
<evidence type="ECO:0000313" key="2">
    <source>
        <dbReference type="EMBL" id="QUE50414.1"/>
    </source>
</evidence>
<feature type="transmembrane region" description="Helical" evidence="1">
    <location>
        <begin position="140"/>
        <end position="161"/>
    </location>
</feature>
<proteinExistence type="predicted"/>
<dbReference type="RefSeq" id="WP_211630554.1">
    <property type="nucleotide sequence ID" value="NZ_CP073100.1"/>
</dbReference>